<dbReference type="RefSeq" id="WP_170138075.1">
    <property type="nucleotide sequence ID" value="NZ_QPJT01000007.1"/>
</dbReference>
<sequence length="51" mass="5459">MSKRKMLVMLLAFVLTGSLVLTSCSGTGNKVDTGGVNGDLRRCQGENCYSF</sequence>
<name>A0A369B7M2_9FIRM</name>
<evidence type="ECO:0000256" key="1">
    <source>
        <dbReference type="SAM" id="SignalP"/>
    </source>
</evidence>
<keyword evidence="3" id="KW-1185">Reference proteome</keyword>
<dbReference type="EMBL" id="QPJT01000007">
    <property type="protein sequence ID" value="RCX17529.1"/>
    <property type="molecule type" value="Genomic_DNA"/>
</dbReference>
<protein>
    <recommendedName>
        <fullName evidence="4">Small secreted protein</fullName>
    </recommendedName>
</protein>
<evidence type="ECO:0008006" key="4">
    <source>
        <dbReference type="Google" id="ProtNLM"/>
    </source>
</evidence>
<accession>A0A369B7M2</accession>
<dbReference type="Proteomes" id="UP000253034">
    <property type="component" value="Unassembled WGS sequence"/>
</dbReference>
<evidence type="ECO:0000313" key="2">
    <source>
        <dbReference type="EMBL" id="RCX17529.1"/>
    </source>
</evidence>
<proteinExistence type="predicted"/>
<reference evidence="2 3" key="1">
    <citation type="submission" date="2018-07" db="EMBL/GenBank/DDBJ databases">
        <title>Genomic Encyclopedia of Type Strains, Phase IV (KMG-IV): sequencing the most valuable type-strain genomes for metagenomic binning, comparative biology and taxonomic classification.</title>
        <authorList>
            <person name="Goeker M."/>
        </authorList>
    </citation>
    <scope>NUCLEOTIDE SEQUENCE [LARGE SCALE GENOMIC DNA]</scope>
    <source>
        <strain evidence="2 3">DSM 27016</strain>
    </source>
</reference>
<comment type="caution">
    <text evidence="2">The sequence shown here is derived from an EMBL/GenBank/DDBJ whole genome shotgun (WGS) entry which is preliminary data.</text>
</comment>
<keyword evidence="1" id="KW-0732">Signal</keyword>
<gene>
    <name evidence="2" type="ORF">DFR58_10775</name>
</gene>
<evidence type="ECO:0000313" key="3">
    <source>
        <dbReference type="Proteomes" id="UP000253034"/>
    </source>
</evidence>
<feature type="signal peptide" evidence="1">
    <location>
        <begin position="1"/>
        <end position="22"/>
    </location>
</feature>
<feature type="chain" id="PRO_5038829761" description="Small secreted protein" evidence="1">
    <location>
        <begin position="23"/>
        <end position="51"/>
    </location>
</feature>
<dbReference type="AlphaFoldDB" id="A0A369B7M2"/>
<organism evidence="2 3">
    <name type="scientific">Anaerobacterium chartisolvens</name>
    <dbReference type="NCBI Taxonomy" id="1297424"/>
    <lineage>
        <taxon>Bacteria</taxon>
        <taxon>Bacillati</taxon>
        <taxon>Bacillota</taxon>
        <taxon>Clostridia</taxon>
        <taxon>Eubacteriales</taxon>
        <taxon>Oscillospiraceae</taxon>
        <taxon>Anaerobacterium</taxon>
    </lineage>
</organism>
<dbReference type="PROSITE" id="PS51257">
    <property type="entry name" value="PROKAR_LIPOPROTEIN"/>
    <property type="match status" value="1"/>
</dbReference>